<dbReference type="EMBL" id="CM044704">
    <property type="protein sequence ID" value="KAI5666368.1"/>
    <property type="molecule type" value="Genomic_DNA"/>
</dbReference>
<comment type="caution">
    <text evidence="1">The sequence shown here is derived from an EMBL/GenBank/DDBJ whole genome shotgun (WGS) entry which is preliminary data.</text>
</comment>
<name>A0ACC0B1A0_CATRO</name>
<protein>
    <submittedName>
        <fullName evidence="1">Uncharacterized protein</fullName>
    </submittedName>
</protein>
<sequence length="338" mass="36926">MSKKKSKKVAEGGGEQDEQKVEKKEKEQKQGGGDGGMKEGNGGDAVLLKLDLHCEGCASKVVKIVKGFGGVESVKIDGASGKCAVTGKVDPVKLRDKIEQKTHKKVELLSPIPKKDKENAKNKDDSGDGKEEKKKKDKDNKSKEKKSNDSKKKNKDDEKSCCKELPVTSVTLKVPLHCEGCIQKIYKIVSKTKGYEEIKFDKQKDMVMVKGAMDMKALAETLKKHLKRDVELVQPKKDEKKEKEKEKGSGDKGKGGGEGKAGGGGQDGGAFMDEGNRMQVQQFNYGYGYPSPSPYNTYAPPYVPSYAGGGVGDPYYQQLSYHAPQMFSDENPNACSIM</sequence>
<gene>
    <name evidence="1" type="ORF">M9H77_16221</name>
</gene>
<accession>A0ACC0B1A0</accession>
<evidence type="ECO:0000313" key="1">
    <source>
        <dbReference type="EMBL" id="KAI5666368.1"/>
    </source>
</evidence>
<dbReference type="Proteomes" id="UP001060085">
    <property type="component" value="Linkage Group LG04"/>
</dbReference>
<proteinExistence type="predicted"/>
<reference evidence="2" key="1">
    <citation type="journal article" date="2023" name="Nat. Plants">
        <title>Single-cell RNA sequencing provides a high-resolution roadmap for understanding the multicellular compartmentation of specialized metabolism.</title>
        <authorList>
            <person name="Sun S."/>
            <person name="Shen X."/>
            <person name="Li Y."/>
            <person name="Li Y."/>
            <person name="Wang S."/>
            <person name="Li R."/>
            <person name="Zhang H."/>
            <person name="Shen G."/>
            <person name="Guo B."/>
            <person name="Wei J."/>
            <person name="Xu J."/>
            <person name="St-Pierre B."/>
            <person name="Chen S."/>
            <person name="Sun C."/>
        </authorList>
    </citation>
    <scope>NUCLEOTIDE SEQUENCE [LARGE SCALE GENOMIC DNA]</scope>
</reference>
<evidence type="ECO:0000313" key="2">
    <source>
        <dbReference type="Proteomes" id="UP001060085"/>
    </source>
</evidence>
<organism evidence="1 2">
    <name type="scientific">Catharanthus roseus</name>
    <name type="common">Madagascar periwinkle</name>
    <name type="synonym">Vinca rosea</name>
    <dbReference type="NCBI Taxonomy" id="4058"/>
    <lineage>
        <taxon>Eukaryota</taxon>
        <taxon>Viridiplantae</taxon>
        <taxon>Streptophyta</taxon>
        <taxon>Embryophyta</taxon>
        <taxon>Tracheophyta</taxon>
        <taxon>Spermatophyta</taxon>
        <taxon>Magnoliopsida</taxon>
        <taxon>eudicotyledons</taxon>
        <taxon>Gunneridae</taxon>
        <taxon>Pentapetalae</taxon>
        <taxon>asterids</taxon>
        <taxon>lamiids</taxon>
        <taxon>Gentianales</taxon>
        <taxon>Apocynaceae</taxon>
        <taxon>Rauvolfioideae</taxon>
        <taxon>Vinceae</taxon>
        <taxon>Catharanthinae</taxon>
        <taxon>Catharanthus</taxon>
    </lineage>
</organism>
<keyword evidence="2" id="KW-1185">Reference proteome</keyword>